<organism evidence="2 3">
    <name type="scientific">Rhizorhabdus dicambivorans</name>
    <dbReference type="NCBI Taxonomy" id="1850238"/>
    <lineage>
        <taxon>Bacteria</taxon>
        <taxon>Pseudomonadati</taxon>
        <taxon>Pseudomonadota</taxon>
        <taxon>Alphaproteobacteria</taxon>
        <taxon>Sphingomonadales</taxon>
        <taxon>Sphingomonadaceae</taxon>
        <taxon>Rhizorhabdus</taxon>
    </lineage>
</organism>
<dbReference type="GO" id="GO:0016740">
    <property type="term" value="F:transferase activity"/>
    <property type="evidence" value="ECO:0007669"/>
    <property type="project" value="UniProtKB-KW"/>
</dbReference>
<keyword evidence="3" id="KW-1185">Reference proteome</keyword>
<sequence length="367" mass="41095">MRQRLRRAIGGWRAALAVGLRPSARRMLLVSDGREYTSEQQFAPIWRHRTRLRRDLGLAIDWLPLDGPIPSSLSHYDLVGLKISFRRSAEAVASTARRWAGRGPRLVYFDGDDDSAILWPALLDLCDLYVKKHVFADPADYARRFIGKSNLTDHAARSAGRSFADDIIPASGGIDPARLGALHLGWNVALDDRIAGLTVWPADAPRTIDICGRAYVAPDKWLLDLRAPAVAALESLPRDWAVAVPRERVPQADYDRELRSAKICVSPFGYGEICWRDFEAIMAGCLLVKPDMSHIRTAPDLFVPGETYVPVRWDYADLEAACAPFLADEGARMAIVRRAQARLAEALSPDWFVARMGEWLERADRQR</sequence>
<keyword evidence="2" id="KW-0808">Transferase</keyword>
<name>A0A2A4G1G7_9SPHN</name>
<dbReference type="Pfam" id="PF13524">
    <property type="entry name" value="Glyco_trans_1_2"/>
    <property type="match status" value="1"/>
</dbReference>
<dbReference type="InterPro" id="IPR055259">
    <property type="entry name" value="YkvP/CgeB_Glyco_trans-like"/>
</dbReference>
<dbReference type="Proteomes" id="UP000218934">
    <property type="component" value="Unassembled WGS sequence"/>
</dbReference>
<protein>
    <submittedName>
        <fullName evidence="2">Glycosyltransferase family 1 protein</fullName>
    </submittedName>
</protein>
<dbReference type="EMBL" id="NWUF01000002">
    <property type="protein sequence ID" value="PCE43843.1"/>
    <property type="molecule type" value="Genomic_DNA"/>
</dbReference>
<gene>
    <name evidence="2" type="ORF">COO09_02650</name>
</gene>
<proteinExistence type="predicted"/>
<evidence type="ECO:0000313" key="2">
    <source>
        <dbReference type="EMBL" id="PCE43843.1"/>
    </source>
</evidence>
<dbReference type="RefSeq" id="WP_083215963.1">
    <property type="nucleotide sequence ID" value="NZ_CP023449.1"/>
</dbReference>
<feature type="domain" description="Spore protein YkvP/CgeB glycosyl transferase-like" evidence="1">
    <location>
        <begin position="243"/>
        <end position="350"/>
    </location>
</feature>
<accession>A0A2A4G1G7</accession>
<dbReference type="AlphaFoldDB" id="A0A2A4G1G7"/>
<dbReference type="KEGG" id="rdi:CMV14_21495"/>
<comment type="caution">
    <text evidence="2">The sequence shown here is derived from an EMBL/GenBank/DDBJ whole genome shotgun (WGS) entry which is preliminary data.</text>
</comment>
<dbReference type="OrthoDB" id="7052726at2"/>
<evidence type="ECO:0000313" key="3">
    <source>
        <dbReference type="Proteomes" id="UP000218934"/>
    </source>
</evidence>
<evidence type="ECO:0000259" key="1">
    <source>
        <dbReference type="Pfam" id="PF13524"/>
    </source>
</evidence>
<reference evidence="2 3" key="1">
    <citation type="submission" date="2017-09" db="EMBL/GenBank/DDBJ databases">
        <title>The Catabolism of 3,6-Dichlorosalicylic acid is Initiated by the Cytochrome P450 Monooxygenase DsmABC in Rhizorhabdus dicambivorans Ndbn-20.</title>
        <authorList>
            <person name="Na L."/>
        </authorList>
    </citation>
    <scope>NUCLEOTIDE SEQUENCE [LARGE SCALE GENOMIC DNA]</scope>
    <source>
        <strain evidence="2 3">Ndbn-20m</strain>
    </source>
</reference>